<evidence type="ECO:0000313" key="3">
    <source>
        <dbReference type="EMBL" id="MEE6701062.1"/>
    </source>
</evidence>
<dbReference type="Pfam" id="PF03413">
    <property type="entry name" value="PepSY"/>
    <property type="match status" value="2"/>
</dbReference>
<protein>
    <submittedName>
        <fullName evidence="3">PepSY domain-containing protein</fullName>
    </submittedName>
</protein>
<keyword evidence="1" id="KW-0732">Signal</keyword>
<feature type="signal peptide" evidence="1">
    <location>
        <begin position="1"/>
        <end position="38"/>
    </location>
</feature>
<feature type="domain" description="PepSY" evidence="2">
    <location>
        <begin position="47"/>
        <end position="102"/>
    </location>
</feature>
<evidence type="ECO:0000259" key="2">
    <source>
        <dbReference type="Pfam" id="PF03413"/>
    </source>
</evidence>
<feature type="domain" description="PepSY" evidence="2">
    <location>
        <begin position="125"/>
        <end position="181"/>
    </location>
</feature>
<dbReference type="Proteomes" id="UP001335665">
    <property type="component" value="Unassembled WGS sequence"/>
</dbReference>
<keyword evidence="4" id="KW-1185">Reference proteome</keyword>
<organism evidence="3 4">
    <name type="scientific">Limosilactobacillus pontis</name>
    <dbReference type="NCBI Taxonomy" id="35787"/>
    <lineage>
        <taxon>Bacteria</taxon>
        <taxon>Bacillati</taxon>
        <taxon>Bacillota</taxon>
        <taxon>Bacilli</taxon>
        <taxon>Lactobacillales</taxon>
        <taxon>Lactobacillaceae</taxon>
        <taxon>Limosilactobacillus</taxon>
    </lineage>
</organism>
<dbReference type="EMBL" id="JAQSFA010000008">
    <property type="protein sequence ID" value="MEE6701062.1"/>
    <property type="molecule type" value="Genomic_DNA"/>
</dbReference>
<name>A0ABU7SSM6_9LACO</name>
<dbReference type="Gene3D" id="3.10.450.40">
    <property type="match status" value="2"/>
</dbReference>
<feature type="chain" id="PRO_5046630745" evidence="1">
    <location>
        <begin position="39"/>
        <end position="186"/>
    </location>
</feature>
<evidence type="ECO:0000256" key="1">
    <source>
        <dbReference type="SAM" id="SignalP"/>
    </source>
</evidence>
<dbReference type="RefSeq" id="WP_331191784.1">
    <property type="nucleotide sequence ID" value="NZ_JAQSEN010000008.1"/>
</dbReference>
<dbReference type="InterPro" id="IPR025711">
    <property type="entry name" value="PepSY"/>
</dbReference>
<sequence>MTKQHSLKSRLVRLMAVTVLTTSAIGGVSLATSPTVNAAQAKTQDIKISQKQAVKKFQKEFKNAKISEITLEPKGNRYQYQIDGFDKEQKHTAAINAKTGKITWSHSNKLDKDDGNSALDLKKTISRKTANKLAEREAKQGQGQKWTLENDEGKQIWEVEVVDSSQTTEVKINALNQDIISSNVDH</sequence>
<gene>
    <name evidence="3" type="ORF">PS396_04540</name>
</gene>
<proteinExistence type="predicted"/>
<comment type="caution">
    <text evidence="3">The sequence shown here is derived from an EMBL/GenBank/DDBJ whole genome shotgun (WGS) entry which is preliminary data.</text>
</comment>
<evidence type="ECO:0000313" key="4">
    <source>
        <dbReference type="Proteomes" id="UP001335665"/>
    </source>
</evidence>
<accession>A0ABU7SSM6</accession>
<reference evidence="3 4" key="1">
    <citation type="submission" date="2023-02" db="EMBL/GenBank/DDBJ databases">
        <title>The predominant lactic acid bacteria and yeasts involved in the spontaneous fermentation of millet during the production of the traditional porridge Hausa koko in Ghana.</title>
        <authorList>
            <person name="Atter A."/>
            <person name="Diaz M."/>
        </authorList>
    </citation>
    <scope>NUCLEOTIDE SEQUENCE [LARGE SCALE GENOMIC DNA]</scope>
    <source>
        <strain evidence="3 4">FI11552</strain>
    </source>
</reference>